<sequence length="286" mass="32656">MPIYNMKLNLAKCAFNISARKFPGFMVTQRRIKVNPTQVKIILKTPAPNSKKELQCLTSRLASLGHFIVRFIDNRAICSSTKKCRLKTLPILSSLTSDRTYKPTASSHLAPVELIRTNVEMGNRVESIWDQVSATIIFKWADGAFRVFGFRLQSPTGELIEQDIRLSFFASNNEAEYETILTGLDFALILVATKLEIRSDSQIIVKQIQREYKANDECMARYIAIVEEHLKKLDEWIIKRGPREENRRVDALVEIVVTHPINEMIMLPIYIKVVPSITLELVCNTS</sequence>
<organism evidence="2 3">
    <name type="scientific">Vitis vinifera</name>
    <name type="common">Grape</name>
    <dbReference type="NCBI Taxonomy" id="29760"/>
    <lineage>
        <taxon>Eukaryota</taxon>
        <taxon>Viridiplantae</taxon>
        <taxon>Streptophyta</taxon>
        <taxon>Embryophyta</taxon>
        <taxon>Tracheophyta</taxon>
        <taxon>Spermatophyta</taxon>
        <taxon>Magnoliopsida</taxon>
        <taxon>eudicotyledons</taxon>
        <taxon>Gunneridae</taxon>
        <taxon>Pentapetalae</taxon>
        <taxon>rosids</taxon>
        <taxon>Vitales</taxon>
        <taxon>Vitaceae</taxon>
        <taxon>Viteae</taxon>
        <taxon>Vitis</taxon>
    </lineage>
</organism>
<protein>
    <recommendedName>
        <fullName evidence="1">RNase H type-1 domain-containing protein</fullName>
    </recommendedName>
</protein>
<dbReference type="SUPFAM" id="SSF53098">
    <property type="entry name" value="Ribonuclease H-like"/>
    <property type="match status" value="1"/>
</dbReference>
<feature type="domain" description="RNase H type-1" evidence="1">
    <location>
        <begin position="133"/>
        <end position="258"/>
    </location>
</feature>
<dbReference type="EMBL" id="QGNW01000868">
    <property type="protein sequence ID" value="RVW60180.1"/>
    <property type="molecule type" value="Genomic_DNA"/>
</dbReference>
<dbReference type="PANTHER" id="PTHR48475">
    <property type="entry name" value="RIBONUCLEASE H"/>
    <property type="match status" value="1"/>
</dbReference>
<dbReference type="InterPro" id="IPR002156">
    <property type="entry name" value="RNaseH_domain"/>
</dbReference>
<dbReference type="GO" id="GO:0003676">
    <property type="term" value="F:nucleic acid binding"/>
    <property type="evidence" value="ECO:0007669"/>
    <property type="project" value="InterPro"/>
</dbReference>
<dbReference type="AlphaFoldDB" id="A0A438FL09"/>
<accession>A0A438FL09</accession>
<evidence type="ECO:0000313" key="3">
    <source>
        <dbReference type="Proteomes" id="UP000288805"/>
    </source>
</evidence>
<proteinExistence type="predicted"/>
<name>A0A438FL09_VITVI</name>
<dbReference type="CDD" id="cd09279">
    <property type="entry name" value="RNase_HI_like"/>
    <property type="match status" value="1"/>
</dbReference>
<gene>
    <name evidence="2" type="ORF">CK203_088209</name>
</gene>
<comment type="caution">
    <text evidence="2">The sequence shown here is derived from an EMBL/GenBank/DDBJ whole genome shotgun (WGS) entry which is preliminary data.</text>
</comment>
<dbReference type="Gene3D" id="3.30.420.10">
    <property type="entry name" value="Ribonuclease H-like superfamily/Ribonuclease H"/>
    <property type="match status" value="1"/>
</dbReference>
<dbReference type="GO" id="GO:0004523">
    <property type="term" value="F:RNA-DNA hybrid ribonuclease activity"/>
    <property type="evidence" value="ECO:0007669"/>
    <property type="project" value="InterPro"/>
</dbReference>
<evidence type="ECO:0000259" key="1">
    <source>
        <dbReference type="PROSITE" id="PS50879"/>
    </source>
</evidence>
<reference evidence="2 3" key="1">
    <citation type="journal article" date="2018" name="PLoS Genet.">
        <title>Population sequencing reveals clonal diversity and ancestral inbreeding in the grapevine cultivar Chardonnay.</title>
        <authorList>
            <person name="Roach M.J."/>
            <person name="Johnson D.L."/>
            <person name="Bohlmann J."/>
            <person name="van Vuuren H.J."/>
            <person name="Jones S.J."/>
            <person name="Pretorius I.S."/>
            <person name="Schmidt S.A."/>
            <person name="Borneman A.R."/>
        </authorList>
    </citation>
    <scope>NUCLEOTIDE SEQUENCE [LARGE SCALE GENOMIC DNA]</scope>
    <source>
        <strain evidence="3">cv. Chardonnay</strain>
        <tissue evidence="2">Leaf</tissue>
    </source>
</reference>
<evidence type="ECO:0000313" key="2">
    <source>
        <dbReference type="EMBL" id="RVW60180.1"/>
    </source>
</evidence>
<dbReference type="PANTHER" id="PTHR48475:SF2">
    <property type="entry name" value="RIBONUCLEASE H"/>
    <property type="match status" value="1"/>
</dbReference>
<dbReference type="PROSITE" id="PS50879">
    <property type="entry name" value="RNASE_H_1"/>
    <property type="match status" value="1"/>
</dbReference>
<dbReference type="InterPro" id="IPR012337">
    <property type="entry name" value="RNaseH-like_sf"/>
</dbReference>
<dbReference type="InterPro" id="IPR043502">
    <property type="entry name" value="DNA/RNA_pol_sf"/>
</dbReference>
<dbReference type="Proteomes" id="UP000288805">
    <property type="component" value="Unassembled WGS sequence"/>
</dbReference>
<dbReference type="Pfam" id="PF13456">
    <property type="entry name" value="RVT_3"/>
    <property type="match status" value="1"/>
</dbReference>
<dbReference type="SUPFAM" id="SSF56672">
    <property type="entry name" value="DNA/RNA polymerases"/>
    <property type="match status" value="1"/>
</dbReference>
<dbReference type="InterPro" id="IPR036397">
    <property type="entry name" value="RNaseH_sf"/>
</dbReference>